<reference evidence="4" key="1">
    <citation type="submission" date="2016-11" db="UniProtKB">
        <authorList>
            <consortium name="WormBaseParasite"/>
        </authorList>
    </citation>
    <scope>IDENTIFICATION</scope>
</reference>
<keyword evidence="2" id="KW-0812">Transmembrane</keyword>
<evidence type="ECO:0000313" key="3">
    <source>
        <dbReference type="Proteomes" id="UP000095287"/>
    </source>
</evidence>
<proteinExistence type="predicted"/>
<keyword evidence="3" id="KW-1185">Reference proteome</keyword>
<keyword evidence="2" id="KW-1133">Transmembrane helix</keyword>
<sequence length="77" mass="9007">MEEALELLSLSGQVLQESQTQRELLTEDIAQLSTSYEHLSKQEKYWTKELRNSLLFLATVAFAASIYFISFFKYHNK</sequence>
<dbReference type="WBParaSite" id="L893_g5314.t1">
    <property type="protein sequence ID" value="L893_g5314.t1"/>
    <property type="gene ID" value="L893_g5314"/>
</dbReference>
<dbReference type="Proteomes" id="UP000095287">
    <property type="component" value="Unplaced"/>
</dbReference>
<organism evidence="3 4">
    <name type="scientific">Steinernema glaseri</name>
    <dbReference type="NCBI Taxonomy" id="37863"/>
    <lineage>
        <taxon>Eukaryota</taxon>
        <taxon>Metazoa</taxon>
        <taxon>Ecdysozoa</taxon>
        <taxon>Nematoda</taxon>
        <taxon>Chromadorea</taxon>
        <taxon>Rhabditida</taxon>
        <taxon>Tylenchina</taxon>
        <taxon>Panagrolaimomorpha</taxon>
        <taxon>Strongyloidoidea</taxon>
        <taxon>Steinernematidae</taxon>
        <taxon>Steinernema</taxon>
    </lineage>
</organism>
<accession>A0A1I8AF59</accession>
<feature type="transmembrane region" description="Helical" evidence="2">
    <location>
        <begin position="54"/>
        <end position="72"/>
    </location>
</feature>
<keyword evidence="1" id="KW-0175">Coiled coil</keyword>
<evidence type="ECO:0000313" key="4">
    <source>
        <dbReference type="WBParaSite" id="L893_g5314.t1"/>
    </source>
</evidence>
<keyword evidence="2" id="KW-0472">Membrane</keyword>
<protein>
    <submittedName>
        <fullName evidence="4">Coiled-coil domain-containing protein 167</fullName>
    </submittedName>
</protein>
<feature type="coiled-coil region" evidence="1">
    <location>
        <begin position="15"/>
        <end position="42"/>
    </location>
</feature>
<name>A0A1I8AF59_9BILA</name>
<evidence type="ECO:0000256" key="1">
    <source>
        <dbReference type="SAM" id="Coils"/>
    </source>
</evidence>
<evidence type="ECO:0000256" key="2">
    <source>
        <dbReference type="SAM" id="Phobius"/>
    </source>
</evidence>
<dbReference type="AlphaFoldDB" id="A0A1I8AF59"/>